<feature type="compositionally biased region" description="Low complexity" evidence="1">
    <location>
        <begin position="65"/>
        <end position="85"/>
    </location>
</feature>
<feature type="region of interest" description="Disordered" evidence="1">
    <location>
        <begin position="1174"/>
        <end position="1300"/>
    </location>
</feature>
<feature type="compositionally biased region" description="Basic residues" evidence="1">
    <location>
        <begin position="368"/>
        <end position="381"/>
    </location>
</feature>
<evidence type="ECO:0008006" key="4">
    <source>
        <dbReference type="Google" id="ProtNLM"/>
    </source>
</evidence>
<feature type="compositionally biased region" description="Polar residues" evidence="1">
    <location>
        <begin position="758"/>
        <end position="776"/>
    </location>
</feature>
<feature type="compositionally biased region" description="Polar residues" evidence="1">
    <location>
        <begin position="306"/>
        <end position="325"/>
    </location>
</feature>
<reference evidence="2" key="1">
    <citation type="submission" date="2022-12" db="EMBL/GenBank/DDBJ databases">
        <authorList>
            <person name="Petersen C."/>
        </authorList>
    </citation>
    <scope>NUCLEOTIDE SEQUENCE</scope>
    <source>
        <strain evidence="2">IBT 16125</strain>
    </source>
</reference>
<dbReference type="GeneID" id="81603254"/>
<proteinExistence type="predicted"/>
<feature type="compositionally biased region" description="Pro residues" evidence="1">
    <location>
        <begin position="145"/>
        <end position="157"/>
    </location>
</feature>
<accession>A0AAD6BXD1</accession>
<evidence type="ECO:0000313" key="2">
    <source>
        <dbReference type="EMBL" id="KAJ5438631.1"/>
    </source>
</evidence>
<feature type="compositionally biased region" description="Basic residues" evidence="1">
    <location>
        <begin position="278"/>
        <end position="302"/>
    </location>
</feature>
<feature type="region of interest" description="Disordered" evidence="1">
    <location>
        <begin position="237"/>
        <end position="416"/>
    </location>
</feature>
<evidence type="ECO:0000313" key="3">
    <source>
        <dbReference type="Proteomes" id="UP001213681"/>
    </source>
</evidence>
<feature type="compositionally biased region" description="Polar residues" evidence="1">
    <location>
        <begin position="244"/>
        <end position="258"/>
    </location>
</feature>
<reference evidence="2" key="2">
    <citation type="journal article" date="2023" name="IMA Fungus">
        <title>Comparative genomic study of the Penicillium genus elucidates a diverse pangenome and 15 lateral gene transfer events.</title>
        <authorList>
            <person name="Petersen C."/>
            <person name="Sorensen T."/>
            <person name="Nielsen M.R."/>
            <person name="Sondergaard T.E."/>
            <person name="Sorensen J.L."/>
            <person name="Fitzpatrick D.A."/>
            <person name="Frisvad J.C."/>
            <person name="Nielsen K.L."/>
        </authorList>
    </citation>
    <scope>NUCLEOTIDE SEQUENCE</scope>
    <source>
        <strain evidence="2">IBT 16125</strain>
    </source>
</reference>
<name>A0AAD6BXD1_9EURO</name>
<feature type="region of interest" description="Disordered" evidence="1">
    <location>
        <begin position="718"/>
        <end position="778"/>
    </location>
</feature>
<feature type="compositionally biased region" description="Pro residues" evidence="1">
    <location>
        <begin position="1238"/>
        <end position="1250"/>
    </location>
</feature>
<protein>
    <recommendedName>
        <fullName evidence="4">BTB domain-containing protein</fullName>
    </recommendedName>
</protein>
<evidence type="ECO:0000256" key="1">
    <source>
        <dbReference type="SAM" id="MobiDB-lite"/>
    </source>
</evidence>
<dbReference type="EMBL" id="JAPVEA010000008">
    <property type="protein sequence ID" value="KAJ5438631.1"/>
    <property type="molecule type" value="Genomic_DNA"/>
</dbReference>
<keyword evidence="3" id="KW-1185">Reference proteome</keyword>
<sequence>MAPAPSRIFPEEGDAFINKEPHWTNRLPTEFKQAFGLCPPPPAPPPGFWPHPSRRLVRSPWLSNLSSQPSPRLPTRQQQLPTRQQHLLIHQTPPRFQGSLHGHGQLQGQNRSHNPFFRHSGQPESQLQPIPQTQRPPQFTQRPSNSPPPPYSSPPPEVADQLYQLTQSTVNHIEDVYGVNLNREQAPLSVAEEEDPFALFDKEIDSLLGPPVDSDTEDAEEVDTLFSDFLDSNAKGPFEAFADSPTTRAHGPTSSAPSSFVAVRHSDADEPSVEPNKKGRLRRVKNKHGRKRQYEQKKKKMALRISNRSEPTKGSTGNATPTSIADTIIASDVDIVRSPSPSPSRLPLPTEAMNLLSAAPAIPEAPPKKKRKNKGKKKKKGERQAGQAGGNNLGVSSDIQLTGPASPAQESGVSPVVATSEVENQTGGRTGQDGSSKTSEVFTVVDGEEATAESFAPKQEYVGPCIVDTEAWRQRMLARQAAEEAEAEREVAFLAANPPVGDLFSHSVYQSEDSWAQWPMPGQSVPAQYSHDGGHQTGYAQPRSGVVESASGAEPMCGFHPACCHHHGSPRRSCCCIHFPADCWFAPVPPRPADNQELVPAVASLFEASRMSSPKSSSLGEPVSEPIVDSVDSMFAVSGQSPRVSSASAQAMNEPAAVPSAANTDTNLDVPPAIQETTPANNSKKMSLHQAHLGEVFTPEDLKSPSLYFDAKSKNLSSSVLASNESKEASRDNSRKPSTAASNGPEEAGAPEADSGETRNQGCQTTPADSRHNPCQTEAPRPLAFQTEHVQALFGNPKFADIQLLLSPDLSHPPIVYNLHKAIIAGSPFLYNVMVTKWHWDGHVDHIRAFTGVSFTCSHAFTMALQVLYGLPLVTEETLRKSTLQGLGLPDDNGTGTYSFSIERAMVDFALCYAAAGAFLARREITERGIDMAISHLSWETAEFILSFGMTPLTYMVTCPDVPFPPISPANSRASSLSGGHGNGTPVVELDHFHDFHYVQAERAQNAALRFITNAVTSDWELYRRAQARYTPRRIPTALHTLPGSLLSNPRLEEIRFGSMPSFADLRPKDPAILVPSAMLITLPYRVFMVALEIMKARGNLSLELMEEVVEERESRRLNALRVSLRVGRWQVSPEAFAELEYREFVKMEPTDETDENDERVLRATVDRVWVGDDVPNSSLLRPRGPAAPVPSPAPAFPSPAPPLGHGQSPTLGSGHPPSFGHDPAASFPGSASQFGPCPSPTSGPGPSPYFDPGHSPNFGPGFAGPFPGPEHSILRGHSPHAGPGRSPPFGRDPSMSNAA</sequence>
<feature type="region of interest" description="Disordered" evidence="1">
    <location>
        <begin position="62"/>
        <end position="158"/>
    </location>
</feature>
<feature type="compositionally biased region" description="Basic and acidic residues" evidence="1">
    <location>
        <begin position="725"/>
        <end position="735"/>
    </location>
</feature>
<dbReference type="Proteomes" id="UP001213681">
    <property type="component" value="Unassembled WGS sequence"/>
</dbReference>
<feature type="compositionally biased region" description="Pro residues" evidence="1">
    <location>
        <begin position="1186"/>
        <end position="1203"/>
    </location>
</feature>
<organism evidence="2 3">
    <name type="scientific">Penicillium daleae</name>
    <dbReference type="NCBI Taxonomy" id="63821"/>
    <lineage>
        <taxon>Eukaryota</taxon>
        <taxon>Fungi</taxon>
        <taxon>Dikarya</taxon>
        <taxon>Ascomycota</taxon>
        <taxon>Pezizomycotina</taxon>
        <taxon>Eurotiomycetes</taxon>
        <taxon>Eurotiomycetidae</taxon>
        <taxon>Eurotiales</taxon>
        <taxon>Aspergillaceae</taxon>
        <taxon>Penicillium</taxon>
    </lineage>
</organism>
<gene>
    <name evidence="2" type="ORF">N7458_009629</name>
</gene>
<comment type="caution">
    <text evidence="2">The sequence shown here is derived from an EMBL/GenBank/DDBJ whole genome shotgun (WGS) entry which is preliminary data.</text>
</comment>
<feature type="compositionally biased region" description="Low complexity" evidence="1">
    <location>
        <begin position="128"/>
        <end position="144"/>
    </location>
</feature>
<feature type="region of interest" description="Disordered" evidence="1">
    <location>
        <begin position="648"/>
        <end position="686"/>
    </location>
</feature>
<feature type="compositionally biased region" description="Low complexity" evidence="1">
    <location>
        <begin position="97"/>
        <end position="109"/>
    </location>
</feature>
<dbReference type="RefSeq" id="XP_056761860.1">
    <property type="nucleotide sequence ID" value="XM_056913011.1"/>
</dbReference>
<feature type="compositionally biased region" description="Polar residues" evidence="1">
    <location>
        <begin position="675"/>
        <end position="685"/>
    </location>
</feature>